<feature type="transmembrane region" description="Helical" evidence="1">
    <location>
        <begin position="20"/>
        <end position="37"/>
    </location>
</feature>
<dbReference type="RefSeq" id="WP_074358930.1">
    <property type="nucleotide sequence ID" value="NZ_CP104550.1"/>
</dbReference>
<gene>
    <name evidence="2" type="ORF">N5910_04570</name>
</gene>
<dbReference type="AlphaFoldDB" id="A0A9E7UNJ6"/>
<evidence type="ECO:0000256" key="1">
    <source>
        <dbReference type="SAM" id="Phobius"/>
    </source>
</evidence>
<dbReference type="EMBL" id="CP104550">
    <property type="protein sequence ID" value="UXH32558.1"/>
    <property type="molecule type" value="Genomic_DNA"/>
</dbReference>
<dbReference type="GeneID" id="58978534"/>
<organism evidence="2">
    <name type="scientific">Methanothermobacter wolfeii</name>
    <name type="common">Methanobacterium wolfei</name>
    <dbReference type="NCBI Taxonomy" id="145261"/>
    <lineage>
        <taxon>Archaea</taxon>
        <taxon>Methanobacteriati</taxon>
        <taxon>Methanobacteriota</taxon>
        <taxon>Methanomada group</taxon>
        <taxon>Methanobacteria</taxon>
        <taxon>Methanobacteriales</taxon>
        <taxon>Methanobacteriaceae</taxon>
        <taxon>Methanothermobacter</taxon>
    </lineage>
</organism>
<reference evidence="2" key="1">
    <citation type="submission" date="2022-09" db="EMBL/GenBank/DDBJ databases">
        <title>Characterization of three MwoI isoschizomers from sequenced genome and metagenomes.</title>
        <authorList>
            <person name="Fomenkov A."/>
            <person name="Xu S.Y."/>
            <person name="Roberts R.J."/>
        </authorList>
    </citation>
    <scope>NUCLEOTIDE SEQUENCE</scope>
    <source>
        <strain evidence="2">DSM 2970</strain>
    </source>
</reference>
<proteinExistence type="predicted"/>
<keyword evidence="1" id="KW-0472">Membrane</keyword>
<keyword evidence="1" id="KW-1133">Transmembrane helix</keyword>
<evidence type="ECO:0000313" key="2">
    <source>
        <dbReference type="EMBL" id="UXH32558.1"/>
    </source>
</evidence>
<name>A0A9E7UNJ6_METWO</name>
<sequence>MKIKGPLKYGSYMSINVYEYIKNVLITIWSYVFIEIIKYSLKKRGNHPDSHTSMEYSNNIEMAEVTGY</sequence>
<dbReference type="Proteomes" id="UP001065373">
    <property type="component" value="Chromosome"/>
</dbReference>
<accession>A0A9E7UNJ6</accession>
<protein>
    <submittedName>
        <fullName evidence="2">Uncharacterized protein</fullName>
    </submittedName>
</protein>
<dbReference type="GeneID" id="75106500"/>
<keyword evidence="1" id="KW-0812">Transmembrane</keyword>